<evidence type="ECO:0000313" key="1">
    <source>
        <dbReference type="EMBL" id="MAA14099.1"/>
    </source>
</evidence>
<reference evidence="1" key="1">
    <citation type="journal article" date="2017" name="Parasit. Vectors">
        <title>Sialotranscriptomics of Rhipicephalus zambeziensis reveals intricate expression profiles of secretory proteins and suggests tight temporal transcriptional regulation during blood-feeding.</title>
        <authorList>
            <person name="de Castro M.H."/>
            <person name="de Klerk D."/>
            <person name="Pienaar R."/>
            <person name="Rees D.J.G."/>
            <person name="Mans B.J."/>
        </authorList>
    </citation>
    <scope>NUCLEOTIDE SEQUENCE</scope>
    <source>
        <tissue evidence="1">Salivary glands</tissue>
    </source>
</reference>
<name>A0A224YEF2_9ACAR</name>
<dbReference type="EMBL" id="GFPF01002953">
    <property type="protein sequence ID" value="MAA14099.1"/>
    <property type="molecule type" value="Transcribed_RNA"/>
</dbReference>
<accession>A0A224YEF2</accession>
<organism evidence="1">
    <name type="scientific">Rhipicephalus zambeziensis</name>
    <dbReference type="NCBI Taxonomy" id="60191"/>
    <lineage>
        <taxon>Eukaryota</taxon>
        <taxon>Metazoa</taxon>
        <taxon>Ecdysozoa</taxon>
        <taxon>Arthropoda</taxon>
        <taxon>Chelicerata</taxon>
        <taxon>Arachnida</taxon>
        <taxon>Acari</taxon>
        <taxon>Parasitiformes</taxon>
        <taxon>Ixodida</taxon>
        <taxon>Ixodoidea</taxon>
        <taxon>Ixodidae</taxon>
        <taxon>Rhipicephalinae</taxon>
        <taxon>Rhipicephalus</taxon>
        <taxon>Rhipicephalus</taxon>
    </lineage>
</organism>
<sequence length="115" mass="12671">MSVTHGYRYPAQVTCTNAAASHPIRVPFGKGRPTYCKTCQKSTRNAQTATIPPLKRGVDIAVGTKRSADRKLCKSTQASFEPFMVDWWTDTADLKDLQDASLHGRERPGECADLS</sequence>
<dbReference type="AlphaFoldDB" id="A0A224YEF2"/>
<proteinExistence type="predicted"/>
<protein>
    <submittedName>
        <fullName evidence="1">Uncharacterized protein</fullName>
    </submittedName>
</protein>